<keyword evidence="8" id="KW-1185">Reference proteome</keyword>
<comment type="subunit">
    <text evidence="6">Component of the lipopolysaccharide transport and assembly complex. Interacts with LptA and the LptBFG transporter complex.</text>
</comment>
<evidence type="ECO:0000256" key="3">
    <source>
        <dbReference type="ARBA" id="ARBA00022692"/>
    </source>
</evidence>
<evidence type="ECO:0000256" key="6">
    <source>
        <dbReference type="HAMAP-Rule" id="MF_01915"/>
    </source>
</evidence>
<dbReference type="PANTHER" id="PTHR37481">
    <property type="entry name" value="LIPOPOLYSACCHARIDE EXPORT SYSTEM PROTEIN LPTC"/>
    <property type="match status" value="1"/>
</dbReference>
<dbReference type="PANTHER" id="PTHR37481:SF1">
    <property type="entry name" value="LIPOPOLYSACCHARIDE EXPORT SYSTEM PROTEIN LPTC"/>
    <property type="match status" value="1"/>
</dbReference>
<keyword evidence="3 6" id="KW-0812">Transmembrane</keyword>
<keyword evidence="5 6" id="KW-0472">Membrane</keyword>
<accession>A0ABS8WAL1</accession>
<proteinExistence type="inferred from homology"/>
<evidence type="ECO:0000313" key="8">
    <source>
        <dbReference type="Proteomes" id="UP001201273"/>
    </source>
</evidence>
<dbReference type="InterPro" id="IPR010664">
    <property type="entry name" value="LipoPS_assembly_LptC-rel"/>
</dbReference>
<comment type="subcellular location">
    <subcellularLocation>
        <location evidence="6">Cell inner membrane</location>
        <topology evidence="6">Single-pass membrane protein</topology>
    </subcellularLocation>
</comment>
<dbReference type="RefSeq" id="WP_233053721.1">
    <property type="nucleotide sequence ID" value="NZ_JAIMJA010000015.1"/>
</dbReference>
<evidence type="ECO:0000256" key="1">
    <source>
        <dbReference type="ARBA" id="ARBA00022475"/>
    </source>
</evidence>
<dbReference type="Pfam" id="PF06835">
    <property type="entry name" value="LptC"/>
    <property type="match status" value="1"/>
</dbReference>
<dbReference type="Gene3D" id="2.60.450.10">
    <property type="entry name" value="Lipopolysaccharide (LPS) transport protein A like domain"/>
    <property type="match status" value="1"/>
</dbReference>
<dbReference type="InterPro" id="IPR052363">
    <property type="entry name" value="LPS_export_LptC"/>
</dbReference>
<reference evidence="7 8" key="1">
    <citation type="journal article" date="2022" name="Environ. Microbiol. Rep.">
        <title>Eco-phylogenetic analyses reveal divergent evolution of vitamin B12 metabolism in the marine bacterial family 'Psychromonadaceae'.</title>
        <authorList>
            <person name="Jin X."/>
            <person name="Yang Y."/>
            <person name="Cao H."/>
            <person name="Gao B."/>
            <person name="Zhao Z."/>
        </authorList>
    </citation>
    <scope>NUCLEOTIDE SEQUENCE [LARGE SCALE GENOMIC DNA]</scope>
    <source>
        <strain evidence="7 8">MKS20</strain>
    </source>
</reference>
<sequence>MKKLNIWLSVLFIVSLAAWQFFKRSETPIAERDPSEAYFIANEVKGAVFTQTGQIDYRLFATQMHYYQQDLKTIFTKPVLLLFRNEDKTQWQITGDDGILFDQHTFELSNNVTITNLTHDQHINLITTDKLTLDLIKNEIHSDDLVTLYGDQMQQKGTGLFGQLSGKTISLLNQVTATYLNEKP</sequence>
<name>A0ABS8WAL1_9GAMM</name>
<dbReference type="NCBIfam" id="TIGR04409">
    <property type="entry name" value="LptC_YrbK"/>
    <property type="match status" value="1"/>
</dbReference>
<comment type="similarity">
    <text evidence="6">Belongs to the LptC family.</text>
</comment>
<dbReference type="Proteomes" id="UP001201273">
    <property type="component" value="Unassembled WGS sequence"/>
</dbReference>
<dbReference type="HAMAP" id="MF_01915">
    <property type="entry name" value="LPS_assembly_LptC"/>
    <property type="match status" value="1"/>
</dbReference>
<dbReference type="EMBL" id="JAIMJA010000015">
    <property type="protein sequence ID" value="MCE2596064.1"/>
    <property type="molecule type" value="Genomic_DNA"/>
</dbReference>
<evidence type="ECO:0000256" key="4">
    <source>
        <dbReference type="ARBA" id="ARBA00022989"/>
    </source>
</evidence>
<keyword evidence="4 6" id="KW-1133">Transmembrane helix</keyword>
<comment type="function">
    <text evidence="6">Involved in the assembly of lipopolysaccharide (LPS). Required for the translocation of LPS from the inner membrane to the outer membrane. Facilitates the transfer of LPS from the inner membrane to the periplasmic protein LptA. Could be a docking site for LptA.</text>
</comment>
<evidence type="ECO:0000256" key="5">
    <source>
        <dbReference type="ARBA" id="ARBA00023136"/>
    </source>
</evidence>
<dbReference type="PIRSF" id="PIRSF028513">
    <property type="entry name" value="LptC"/>
    <property type="match status" value="1"/>
</dbReference>
<comment type="caution">
    <text evidence="7">The sequence shown here is derived from an EMBL/GenBank/DDBJ whole genome shotgun (WGS) entry which is preliminary data.</text>
</comment>
<gene>
    <name evidence="6 7" type="primary">lptC</name>
    <name evidence="7" type="ORF">K6Y31_14720</name>
</gene>
<organism evidence="7 8">
    <name type="scientific">Motilimonas cestriensis</name>
    <dbReference type="NCBI Taxonomy" id="2742685"/>
    <lineage>
        <taxon>Bacteria</taxon>
        <taxon>Pseudomonadati</taxon>
        <taxon>Pseudomonadota</taxon>
        <taxon>Gammaproteobacteria</taxon>
        <taxon>Alteromonadales</taxon>
        <taxon>Alteromonadales genera incertae sedis</taxon>
        <taxon>Motilimonas</taxon>
    </lineage>
</organism>
<keyword evidence="1 6" id="KW-1003">Cell membrane</keyword>
<evidence type="ECO:0000313" key="7">
    <source>
        <dbReference type="EMBL" id="MCE2596064.1"/>
    </source>
</evidence>
<protein>
    <recommendedName>
        <fullName evidence="6">Lipopolysaccharide export system protein LptC</fullName>
    </recommendedName>
</protein>
<dbReference type="InterPro" id="IPR026265">
    <property type="entry name" value="LptC"/>
</dbReference>
<keyword evidence="2 6" id="KW-0997">Cell inner membrane</keyword>
<evidence type="ECO:0000256" key="2">
    <source>
        <dbReference type="ARBA" id="ARBA00022519"/>
    </source>
</evidence>